<evidence type="ECO:0000313" key="3">
    <source>
        <dbReference type="Proteomes" id="UP000237246"/>
    </source>
</evidence>
<dbReference type="GO" id="GO:0005783">
    <property type="term" value="C:endoplasmic reticulum"/>
    <property type="evidence" value="ECO:0007669"/>
    <property type="project" value="TreeGrafter"/>
</dbReference>
<keyword evidence="1" id="KW-0732">Signal</keyword>
<feature type="non-terminal residue" evidence="2">
    <location>
        <position position="1"/>
    </location>
</feature>
<dbReference type="Pfam" id="PF13899">
    <property type="entry name" value="Thioredoxin_7"/>
    <property type="match status" value="1"/>
</dbReference>
<name>A0A2P4SHC8_BAMTH</name>
<proteinExistence type="predicted"/>
<comment type="caution">
    <text evidence="2">The sequence shown here is derived from an EMBL/GenBank/DDBJ whole genome shotgun (WGS) entry which is preliminary data.</text>
</comment>
<dbReference type="PANTHER" id="PTHR15337:SF5">
    <property type="entry name" value="ANTERIOR GRADIENT PROTEIN 3"/>
    <property type="match status" value="1"/>
</dbReference>
<dbReference type="OrthoDB" id="262308at2759"/>
<accession>A0A2P4SHC8</accession>
<evidence type="ECO:0000256" key="1">
    <source>
        <dbReference type="ARBA" id="ARBA00022729"/>
    </source>
</evidence>
<gene>
    <name evidence="2" type="ORF">CIB84_012728</name>
</gene>
<dbReference type="EMBL" id="PPHD01048339">
    <property type="protein sequence ID" value="POI23524.1"/>
    <property type="molecule type" value="Genomic_DNA"/>
</dbReference>
<dbReference type="InterPro" id="IPR051099">
    <property type="entry name" value="AGR/TXD"/>
</dbReference>
<dbReference type="InterPro" id="IPR036249">
    <property type="entry name" value="Thioredoxin-like_sf"/>
</dbReference>
<evidence type="ECO:0000313" key="2">
    <source>
        <dbReference type="EMBL" id="POI23524.1"/>
    </source>
</evidence>
<organism evidence="2 3">
    <name type="scientific">Bambusicola thoracicus</name>
    <name type="common">Chinese bamboo-partridge</name>
    <name type="synonym">Perdix thoracica</name>
    <dbReference type="NCBI Taxonomy" id="9083"/>
    <lineage>
        <taxon>Eukaryota</taxon>
        <taxon>Metazoa</taxon>
        <taxon>Chordata</taxon>
        <taxon>Craniata</taxon>
        <taxon>Vertebrata</taxon>
        <taxon>Euteleostomi</taxon>
        <taxon>Archelosauria</taxon>
        <taxon>Archosauria</taxon>
        <taxon>Dinosauria</taxon>
        <taxon>Saurischia</taxon>
        <taxon>Theropoda</taxon>
        <taxon>Coelurosauria</taxon>
        <taxon>Aves</taxon>
        <taxon>Neognathae</taxon>
        <taxon>Galloanserae</taxon>
        <taxon>Galliformes</taxon>
        <taxon>Phasianidae</taxon>
        <taxon>Perdicinae</taxon>
        <taxon>Bambusicola</taxon>
    </lineage>
</organism>
<dbReference type="AlphaFoldDB" id="A0A2P4SHC8"/>
<dbReference type="Gene3D" id="3.40.30.10">
    <property type="entry name" value="Glutaredoxin"/>
    <property type="match status" value="1"/>
</dbReference>
<dbReference type="Proteomes" id="UP000237246">
    <property type="component" value="Unassembled WGS sequence"/>
</dbReference>
<dbReference type="PANTHER" id="PTHR15337">
    <property type="entry name" value="ANTERIOR GRADIENT PROTEIN-RELATED"/>
    <property type="match status" value="1"/>
</dbReference>
<dbReference type="SUPFAM" id="SSF52833">
    <property type="entry name" value="Thioredoxin-like"/>
    <property type="match status" value="1"/>
</dbReference>
<protein>
    <submittedName>
        <fullName evidence="2">Uncharacterized protein</fullName>
    </submittedName>
</protein>
<reference evidence="2 3" key="1">
    <citation type="submission" date="2018-01" db="EMBL/GenBank/DDBJ databases">
        <title>Comparison of the Chinese Bamboo Partridge and Red Junglefowl genome sequences highlights the importance of demography in genome evolution.</title>
        <authorList>
            <person name="Tiley G.P."/>
            <person name="Kimball R.T."/>
            <person name="Braun E.L."/>
            <person name="Burleigh J.G."/>
        </authorList>
    </citation>
    <scope>NUCLEOTIDE SEQUENCE [LARGE SCALE GENOMIC DNA]</scope>
    <source>
        <strain evidence="2">RTK389</strain>
        <tissue evidence="2">Blood</tissue>
    </source>
</reference>
<dbReference type="GO" id="GO:0002162">
    <property type="term" value="F:dystroglycan binding"/>
    <property type="evidence" value="ECO:0007669"/>
    <property type="project" value="TreeGrafter"/>
</dbReference>
<keyword evidence="3" id="KW-1185">Reference proteome</keyword>
<sequence>LRVNNFIIFVGWGDEITWVQTYEEGLYQAKKSNKPLMVIHHLEDCQYCQGNFDFYQC</sequence>